<reference evidence="1" key="1">
    <citation type="journal article" date="2023" name="Mol. Ecol. Resour.">
        <title>Chromosome-level genome assembly of a triploid poplar Populus alba 'Berolinensis'.</title>
        <authorList>
            <person name="Chen S."/>
            <person name="Yu Y."/>
            <person name="Wang X."/>
            <person name="Wang S."/>
            <person name="Zhang T."/>
            <person name="Zhou Y."/>
            <person name="He R."/>
            <person name="Meng N."/>
            <person name="Wang Y."/>
            <person name="Liu W."/>
            <person name="Liu Z."/>
            <person name="Liu J."/>
            <person name="Guo Q."/>
            <person name="Huang H."/>
            <person name="Sederoff R.R."/>
            <person name="Wang G."/>
            <person name="Qu G."/>
            <person name="Chen S."/>
        </authorList>
    </citation>
    <scope>NUCLEOTIDE SEQUENCE</scope>
    <source>
        <strain evidence="1">SC-2020</strain>
    </source>
</reference>
<gene>
    <name evidence="1" type="ORF">NC653_005542</name>
</gene>
<dbReference type="Proteomes" id="UP001164929">
    <property type="component" value="Chromosome 2"/>
</dbReference>
<dbReference type="EMBL" id="JAQIZT010000002">
    <property type="protein sequence ID" value="KAJ7006216.1"/>
    <property type="molecule type" value="Genomic_DNA"/>
</dbReference>
<keyword evidence="2" id="KW-1185">Reference proteome</keyword>
<name>A0AAD6WC00_9ROSI</name>
<comment type="caution">
    <text evidence="1">The sequence shown here is derived from an EMBL/GenBank/DDBJ whole genome shotgun (WGS) entry which is preliminary data.</text>
</comment>
<protein>
    <submittedName>
        <fullName evidence="1">Uncharacterized protein</fullName>
    </submittedName>
</protein>
<sequence>MSLLRESVFTRHSQKCVPITY</sequence>
<proteinExistence type="predicted"/>
<evidence type="ECO:0000313" key="1">
    <source>
        <dbReference type="EMBL" id="KAJ7006216.1"/>
    </source>
</evidence>
<accession>A0AAD6WC00</accession>
<evidence type="ECO:0000313" key="2">
    <source>
        <dbReference type="Proteomes" id="UP001164929"/>
    </source>
</evidence>
<dbReference type="AlphaFoldDB" id="A0AAD6WC00"/>
<organism evidence="1 2">
    <name type="scientific">Populus alba x Populus x berolinensis</name>
    <dbReference type="NCBI Taxonomy" id="444605"/>
    <lineage>
        <taxon>Eukaryota</taxon>
        <taxon>Viridiplantae</taxon>
        <taxon>Streptophyta</taxon>
        <taxon>Embryophyta</taxon>
        <taxon>Tracheophyta</taxon>
        <taxon>Spermatophyta</taxon>
        <taxon>Magnoliopsida</taxon>
        <taxon>eudicotyledons</taxon>
        <taxon>Gunneridae</taxon>
        <taxon>Pentapetalae</taxon>
        <taxon>rosids</taxon>
        <taxon>fabids</taxon>
        <taxon>Malpighiales</taxon>
        <taxon>Salicaceae</taxon>
        <taxon>Saliceae</taxon>
        <taxon>Populus</taxon>
    </lineage>
</organism>